<gene>
    <name evidence="1" type="ORF">LCGC14_2958960</name>
</gene>
<reference evidence="1" key="1">
    <citation type="journal article" date="2015" name="Nature">
        <title>Complex archaea that bridge the gap between prokaryotes and eukaryotes.</title>
        <authorList>
            <person name="Spang A."/>
            <person name="Saw J.H."/>
            <person name="Jorgensen S.L."/>
            <person name="Zaremba-Niedzwiedzka K."/>
            <person name="Martijn J."/>
            <person name="Lind A.E."/>
            <person name="van Eijk R."/>
            <person name="Schleper C."/>
            <person name="Guy L."/>
            <person name="Ettema T.J."/>
        </authorList>
    </citation>
    <scope>NUCLEOTIDE SEQUENCE</scope>
</reference>
<protein>
    <submittedName>
        <fullName evidence="1">Uncharacterized protein</fullName>
    </submittedName>
</protein>
<accession>A0A0F8ZKL6</accession>
<proteinExistence type="predicted"/>
<sequence length="217" mass="24722">MPIVYLIDLRKFGYGKLFYLEKITGLENPRILDEYTCGQFIRENTSKVFMDMGWTVNARIPNKKDLENIPGKEEVVELKQQAKTERKEKVQQWKKHALNSLHAYLNNTPDDVTVADGIDYIMNEWLTKALTGKLQTSAYDSISSTEGQQTAQYRAEVYAAVQPYLEKMAGKTIKGLAVRERHGLAKDPRQMGPGLKTGSLSRTVQNIFTDKDVYPVK</sequence>
<organism evidence="1">
    <name type="scientific">marine sediment metagenome</name>
    <dbReference type="NCBI Taxonomy" id="412755"/>
    <lineage>
        <taxon>unclassified sequences</taxon>
        <taxon>metagenomes</taxon>
        <taxon>ecological metagenomes</taxon>
    </lineage>
</organism>
<dbReference type="EMBL" id="LAZR01059837">
    <property type="protein sequence ID" value="KKK66949.1"/>
    <property type="molecule type" value="Genomic_DNA"/>
</dbReference>
<comment type="caution">
    <text evidence="1">The sequence shown here is derived from an EMBL/GenBank/DDBJ whole genome shotgun (WGS) entry which is preliminary data.</text>
</comment>
<dbReference type="AlphaFoldDB" id="A0A0F8ZKL6"/>
<evidence type="ECO:0000313" key="1">
    <source>
        <dbReference type="EMBL" id="KKK66949.1"/>
    </source>
</evidence>
<name>A0A0F8ZKL6_9ZZZZ</name>